<feature type="region of interest" description="Disordered" evidence="1">
    <location>
        <begin position="143"/>
        <end position="244"/>
    </location>
</feature>
<reference evidence="3" key="1">
    <citation type="submission" date="2016-03" db="EMBL/GenBank/DDBJ databases">
        <title>Draft genome sequence of Rosellinia necatrix.</title>
        <authorList>
            <person name="Kanematsu S."/>
        </authorList>
    </citation>
    <scope>NUCLEOTIDE SEQUENCE [LARGE SCALE GENOMIC DNA]</scope>
    <source>
        <strain evidence="3">W97</strain>
    </source>
</reference>
<protein>
    <submittedName>
        <fullName evidence="3">Putative sac3 ganp domain protein</fullName>
    </submittedName>
</protein>
<gene>
    <name evidence="3" type="ORF">SAMD00023353_9500060</name>
</gene>
<dbReference type="STRING" id="77044.A0A1W2TVW9"/>
<feature type="region of interest" description="Disordered" evidence="1">
    <location>
        <begin position="46"/>
        <end position="71"/>
    </location>
</feature>
<dbReference type="EMBL" id="DF977540">
    <property type="protein sequence ID" value="GAP92797.1"/>
    <property type="molecule type" value="Genomic_DNA"/>
</dbReference>
<dbReference type="OrthoDB" id="199574at2759"/>
<feature type="compositionally biased region" description="Basic and acidic residues" evidence="1">
    <location>
        <begin position="187"/>
        <end position="202"/>
    </location>
</feature>
<dbReference type="Proteomes" id="UP000054516">
    <property type="component" value="Unassembled WGS sequence"/>
</dbReference>
<dbReference type="InterPro" id="IPR005062">
    <property type="entry name" value="SAC3/GANP/THP3_conserved"/>
</dbReference>
<dbReference type="OMA" id="RAYKPDV"/>
<dbReference type="FunFam" id="1.25.40.990:FF:000006">
    <property type="entry name" value="Putative SAC3/GANP domain protein"/>
    <property type="match status" value="1"/>
</dbReference>
<dbReference type="AlphaFoldDB" id="A0A1W2TVW9"/>
<keyword evidence="4" id="KW-1185">Reference proteome</keyword>
<dbReference type="Gene3D" id="1.25.40.990">
    <property type="match status" value="1"/>
</dbReference>
<evidence type="ECO:0000259" key="2">
    <source>
        <dbReference type="Pfam" id="PF03399"/>
    </source>
</evidence>
<evidence type="ECO:0000313" key="3">
    <source>
        <dbReference type="EMBL" id="GAP92797.1"/>
    </source>
</evidence>
<evidence type="ECO:0000313" key="4">
    <source>
        <dbReference type="Proteomes" id="UP000054516"/>
    </source>
</evidence>
<name>A0A1W2TVW9_ROSNE</name>
<sequence length="510" mass="58261">MSWAVPHQPGIQPAPYYSQPITTAFTPVSIRQGFARAYQSEQQYPYIAPANPPQPSNTMPPPPSDQQQQQKFDWPQSVRNYVQRTFQASNEIPGVGREEKESRLKEIIRSEQEKGTMFATNWDEMPLPQQLIQRERQQALISVDSATTQPQTPSFTGGSKKRKSSDFSEPEQTNGSAVPWRSTKALSLEDRVSKAPSDKRLLMDGPLTGKSKFQKHVEKRQRRGDGGYQSSYRSPSPPPTSGPIVGLNTNLEKRYLRLTAAPKREDVRPETVLQQTLDLLKRKWRKENNYNYICDQFKSLRQDLTVQHVRNEFTVSVYEIHARIALEKGDLGEYNQCQTQLRALYRAGIKGNPIEFKAYRILYFIHTANRTALNDAIADLTTAEKEELPVKHALSVRSALALGNYHKFFQLYLDVPNMGAYLMDMFIKRERLAALTSMCKAFKPELKLRYVTEELAFESDAEAAQFIIDYDEELLQERDDHIVFLTGKAGQVFENAKAQAFSRVDLKGQI</sequence>
<evidence type="ECO:0000256" key="1">
    <source>
        <dbReference type="SAM" id="MobiDB-lite"/>
    </source>
</evidence>
<dbReference type="PANTHER" id="PTHR12436">
    <property type="entry name" value="80 KDA MCM3-ASSOCIATED PROTEIN"/>
    <property type="match status" value="1"/>
</dbReference>
<feature type="compositionally biased region" description="Basic residues" evidence="1">
    <location>
        <begin position="212"/>
        <end position="222"/>
    </location>
</feature>
<accession>A0A1W2TVW9</accession>
<dbReference type="InterPro" id="IPR045107">
    <property type="entry name" value="SAC3/GANP/THP3"/>
</dbReference>
<dbReference type="GO" id="GO:0005634">
    <property type="term" value="C:nucleus"/>
    <property type="evidence" value="ECO:0007669"/>
    <property type="project" value="TreeGrafter"/>
</dbReference>
<feature type="compositionally biased region" description="Pro residues" evidence="1">
    <location>
        <begin position="50"/>
        <end position="64"/>
    </location>
</feature>
<dbReference type="Pfam" id="PF03399">
    <property type="entry name" value="SAC3_GANP"/>
    <property type="match status" value="1"/>
</dbReference>
<feature type="domain" description="SAC3/GANP/THP3 conserved" evidence="2">
    <location>
        <begin position="259"/>
        <end position="471"/>
    </location>
</feature>
<dbReference type="PANTHER" id="PTHR12436:SF4">
    <property type="entry name" value="LEUKOCYTE RECEPTOR CLUSTER MEMBER 8"/>
    <property type="match status" value="1"/>
</dbReference>
<organism evidence="3">
    <name type="scientific">Rosellinia necatrix</name>
    <name type="common">White root-rot fungus</name>
    <dbReference type="NCBI Taxonomy" id="77044"/>
    <lineage>
        <taxon>Eukaryota</taxon>
        <taxon>Fungi</taxon>
        <taxon>Dikarya</taxon>
        <taxon>Ascomycota</taxon>
        <taxon>Pezizomycotina</taxon>
        <taxon>Sordariomycetes</taxon>
        <taxon>Xylariomycetidae</taxon>
        <taxon>Xylariales</taxon>
        <taxon>Xylariaceae</taxon>
        <taxon>Rosellinia</taxon>
    </lineage>
</organism>
<feature type="compositionally biased region" description="Polar residues" evidence="1">
    <location>
        <begin position="144"/>
        <end position="157"/>
    </location>
</feature>
<proteinExistence type="predicted"/>